<dbReference type="STRING" id="34097.SAMN02745150_00483"/>
<protein>
    <submittedName>
        <fullName evidence="6">2-dehydro-3-deoxyphosphogluconate aldolase / (4S)-4-hydroxy-2-oxoglutarate aldolase</fullName>
    </submittedName>
</protein>
<evidence type="ECO:0000256" key="2">
    <source>
        <dbReference type="ARBA" id="ARBA00006906"/>
    </source>
</evidence>
<dbReference type="SUPFAM" id="SSF51569">
    <property type="entry name" value="Aldolase"/>
    <property type="match status" value="1"/>
</dbReference>
<dbReference type="InterPro" id="IPR013785">
    <property type="entry name" value="Aldolase_TIM"/>
</dbReference>
<proteinExistence type="inferred from homology"/>
<sequence length="211" mass="23270">MSPIETILNLKFLPIIDLDSLKNPFALFDVMLNQGVPVLQVNFRSKNHLESASLLGEWSLRYPELQLGAGFLYSSEDAELAIRGGAKFIVSSVMAKEILTVSSLYQIPAIISGLTPTEIYQAQTTGTELIQLFPASQAPLRSVSSLLEHMPNIKLMLTGGLTLYTSLQLLRIGIAAVGVKGSIFQKELLETQNYRAIADSIKNFYERIHSL</sequence>
<dbReference type="RefSeq" id="WP_092318152.1">
    <property type="nucleotide sequence ID" value="NZ_FOKY01000001.1"/>
</dbReference>
<dbReference type="PANTHER" id="PTHR30246:SF1">
    <property type="entry name" value="2-DEHYDRO-3-DEOXY-6-PHOSPHOGALACTONATE ALDOLASE-RELATED"/>
    <property type="match status" value="1"/>
</dbReference>
<evidence type="ECO:0000313" key="7">
    <source>
        <dbReference type="Proteomes" id="UP000240042"/>
    </source>
</evidence>
<dbReference type="CDD" id="cd00452">
    <property type="entry name" value="KDPG_aldolase"/>
    <property type="match status" value="1"/>
</dbReference>
<organism evidence="6 7">
    <name type="scientific">Brevinema andersonii</name>
    <dbReference type="NCBI Taxonomy" id="34097"/>
    <lineage>
        <taxon>Bacteria</taxon>
        <taxon>Pseudomonadati</taxon>
        <taxon>Spirochaetota</taxon>
        <taxon>Spirochaetia</taxon>
        <taxon>Brevinematales</taxon>
        <taxon>Brevinemataceae</taxon>
        <taxon>Brevinema</taxon>
    </lineage>
</organism>
<accession>A0A1I1DB34</accession>
<evidence type="ECO:0000256" key="5">
    <source>
        <dbReference type="ARBA" id="ARBA00023277"/>
    </source>
</evidence>
<reference evidence="7" key="1">
    <citation type="submission" date="2016-10" db="EMBL/GenBank/DDBJ databases">
        <authorList>
            <person name="Varghese N."/>
            <person name="Submissions S."/>
        </authorList>
    </citation>
    <scope>NUCLEOTIDE SEQUENCE [LARGE SCALE GENOMIC DNA]</scope>
    <source>
        <strain evidence="7">ATCC 43811</strain>
    </source>
</reference>
<gene>
    <name evidence="6" type="ORF">SAMN02745150_00483</name>
</gene>
<dbReference type="EMBL" id="FOKY01000001">
    <property type="protein sequence ID" value="SFB72229.1"/>
    <property type="molecule type" value="Genomic_DNA"/>
</dbReference>
<dbReference type="AlphaFoldDB" id="A0A1I1DB34"/>
<evidence type="ECO:0000256" key="3">
    <source>
        <dbReference type="ARBA" id="ARBA00011233"/>
    </source>
</evidence>
<dbReference type="PANTHER" id="PTHR30246">
    <property type="entry name" value="2-KETO-3-DEOXY-6-PHOSPHOGLUCONATE ALDOLASE"/>
    <property type="match status" value="1"/>
</dbReference>
<keyword evidence="7" id="KW-1185">Reference proteome</keyword>
<dbReference type="Pfam" id="PF01081">
    <property type="entry name" value="Aldolase"/>
    <property type="match status" value="1"/>
</dbReference>
<comment type="subunit">
    <text evidence="3">Homotrimer.</text>
</comment>
<dbReference type="OrthoDB" id="9802667at2"/>
<evidence type="ECO:0000256" key="4">
    <source>
        <dbReference type="ARBA" id="ARBA00023239"/>
    </source>
</evidence>
<name>A0A1I1DB34_BREAD</name>
<keyword evidence="4" id="KW-0456">Lyase</keyword>
<comment type="similarity">
    <text evidence="2">Belongs to the KHG/KDPG aldolase family.</text>
</comment>
<evidence type="ECO:0000313" key="6">
    <source>
        <dbReference type="EMBL" id="SFB72229.1"/>
    </source>
</evidence>
<dbReference type="InterPro" id="IPR000887">
    <property type="entry name" value="Aldlse_KDPG_KHG"/>
</dbReference>
<dbReference type="Gene3D" id="3.20.20.70">
    <property type="entry name" value="Aldolase class I"/>
    <property type="match status" value="1"/>
</dbReference>
<evidence type="ECO:0000256" key="1">
    <source>
        <dbReference type="ARBA" id="ARBA00004761"/>
    </source>
</evidence>
<keyword evidence="5" id="KW-0119">Carbohydrate metabolism</keyword>
<comment type="pathway">
    <text evidence="1">Carbohydrate acid metabolism.</text>
</comment>
<dbReference type="GO" id="GO:0016829">
    <property type="term" value="F:lyase activity"/>
    <property type="evidence" value="ECO:0007669"/>
    <property type="project" value="UniProtKB-KW"/>
</dbReference>
<dbReference type="Proteomes" id="UP000240042">
    <property type="component" value="Unassembled WGS sequence"/>
</dbReference>